<organism evidence="1 2">
    <name type="scientific">Naganishia adeliensis</name>
    <dbReference type="NCBI Taxonomy" id="92952"/>
    <lineage>
        <taxon>Eukaryota</taxon>
        <taxon>Fungi</taxon>
        <taxon>Dikarya</taxon>
        <taxon>Basidiomycota</taxon>
        <taxon>Agaricomycotina</taxon>
        <taxon>Tremellomycetes</taxon>
        <taxon>Filobasidiales</taxon>
        <taxon>Filobasidiaceae</taxon>
        <taxon>Naganishia</taxon>
    </lineage>
</organism>
<keyword evidence="2" id="KW-1185">Reference proteome</keyword>
<protein>
    <submittedName>
        <fullName evidence="1">Uncharacterized protein</fullName>
    </submittedName>
</protein>
<evidence type="ECO:0000313" key="2">
    <source>
        <dbReference type="Proteomes" id="UP001230649"/>
    </source>
</evidence>
<proteinExistence type="predicted"/>
<reference evidence="1" key="1">
    <citation type="submission" date="2023-04" db="EMBL/GenBank/DDBJ databases">
        <title>Draft Genome sequencing of Naganishia species isolated from polar environments using Oxford Nanopore Technology.</title>
        <authorList>
            <person name="Leo P."/>
            <person name="Venkateswaran K."/>
        </authorList>
    </citation>
    <scope>NUCLEOTIDE SEQUENCE</scope>
    <source>
        <strain evidence="1">MNA-CCFEE 5262</strain>
    </source>
</reference>
<evidence type="ECO:0000313" key="1">
    <source>
        <dbReference type="EMBL" id="KAJ9110050.1"/>
    </source>
</evidence>
<name>A0ACC2WE69_9TREE</name>
<dbReference type="Proteomes" id="UP001230649">
    <property type="component" value="Unassembled WGS sequence"/>
</dbReference>
<sequence>MPIQPQFNYKRIDEAIGKKVRTLLSELFPLIYGDPMSKVERDHLLSENATAIVKMYKAARLLNPHVELSDEDVKQDVERLWGFESAKYRKANPRPGHWKSIQFGPRITKAISELNVGPGRCQLLQDPGNVNRLNGFDPEFTGFPSRSAVISSSQPEMAYGGSQSFQPGMTPPRSPAQLSAQPTLVWMPPISERSVTRPIKLSLL</sequence>
<comment type="caution">
    <text evidence="1">The sequence shown here is derived from an EMBL/GenBank/DDBJ whole genome shotgun (WGS) entry which is preliminary data.</text>
</comment>
<dbReference type="EMBL" id="JASBWS010000026">
    <property type="protein sequence ID" value="KAJ9110050.1"/>
    <property type="molecule type" value="Genomic_DNA"/>
</dbReference>
<accession>A0ACC2WE69</accession>
<gene>
    <name evidence="1" type="ORF">QFC20_003124</name>
</gene>